<evidence type="ECO:0000256" key="6">
    <source>
        <dbReference type="ARBA" id="ARBA00048568"/>
    </source>
</evidence>
<dbReference type="GO" id="GO:0031507">
    <property type="term" value="P:heterochromatin formation"/>
    <property type="evidence" value="ECO:0007669"/>
    <property type="project" value="TreeGrafter"/>
</dbReference>
<feature type="compositionally biased region" description="Basic residues" evidence="7">
    <location>
        <begin position="533"/>
        <end position="545"/>
    </location>
</feature>
<evidence type="ECO:0000259" key="8">
    <source>
        <dbReference type="PROSITE" id="PS50280"/>
    </source>
</evidence>
<dbReference type="PROSITE" id="PS50280">
    <property type="entry name" value="SET"/>
    <property type="match status" value="1"/>
</dbReference>
<reference evidence="10 11" key="1">
    <citation type="journal article" date="2013" name="BMC Genomics">
        <title>Reconstruction of the lipid metabolism for the microalga Monoraphidium neglectum from its genome sequence reveals characteristics suitable for biofuel production.</title>
        <authorList>
            <person name="Bogen C."/>
            <person name="Al-Dilaimi A."/>
            <person name="Albersmeier A."/>
            <person name="Wichmann J."/>
            <person name="Grundmann M."/>
            <person name="Rupp O."/>
            <person name="Lauersen K.J."/>
            <person name="Blifernez-Klassen O."/>
            <person name="Kalinowski J."/>
            <person name="Goesmann A."/>
            <person name="Mussgnug J.H."/>
            <person name="Kruse O."/>
        </authorList>
    </citation>
    <scope>NUCLEOTIDE SEQUENCE [LARGE SCALE GENOMIC DNA]</scope>
    <source>
        <strain evidence="10 11">SAG 48.87</strain>
    </source>
</reference>
<evidence type="ECO:0000256" key="4">
    <source>
        <dbReference type="ARBA" id="ARBA00023015"/>
    </source>
</evidence>
<dbReference type="Gene3D" id="2.170.270.10">
    <property type="entry name" value="SET domain"/>
    <property type="match status" value="1"/>
</dbReference>
<feature type="region of interest" description="Disordered" evidence="7">
    <location>
        <begin position="512"/>
        <end position="547"/>
    </location>
</feature>
<feature type="region of interest" description="Disordered" evidence="7">
    <location>
        <begin position="420"/>
        <end position="441"/>
    </location>
</feature>
<dbReference type="InterPro" id="IPR045318">
    <property type="entry name" value="EZH1/2-like"/>
</dbReference>
<dbReference type="SUPFAM" id="SSF82199">
    <property type="entry name" value="SET domain"/>
    <property type="match status" value="1"/>
</dbReference>
<evidence type="ECO:0000259" key="9">
    <source>
        <dbReference type="PROSITE" id="PS51633"/>
    </source>
</evidence>
<dbReference type="EMBL" id="KK100428">
    <property type="protein sequence ID" value="KIZ06004.1"/>
    <property type="molecule type" value="Genomic_DNA"/>
</dbReference>
<keyword evidence="11" id="KW-1185">Reference proteome</keyword>
<protein>
    <submittedName>
        <fullName evidence="10">Enhancer of zeste</fullName>
        <ecNumber evidence="10">2.1.1.43</ecNumber>
    </submittedName>
</protein>
<feature type="domain" description="CXC" evidence="9">
    <location>
        <begin position="553"/>
        <end position="661"/>
    </location>
</feature>
<keyword evidence="5" id="KW-0804">Transcription</keyword>
<dbReference type="GO" id="GO:0140951">
    <property type="term" value="F:histone H3K27 trimethyltransferase activity"/>
    <property type="evidence" value="ECO:0007669"/>
    <property type="project" value="UniProtKB-EC"/>
</dbReference>
<evidence type="ECO:0000256" key="2">
    <source>
        <dbReference type="ARBA" id="ARBA00022679"/>
    </source>
</evidence>
<gene>
    <name evidence="10" type="ORF">MNEG_1960</name>
</gene>
<sequence length="796" mass="85108">MAAFKAVGASSASRRRGRSSWPPQGGAAPSEQLAAGTASPPASVQQQQQQQQQQQRSSGGAQPSSGGGDPDVVQLLAPADAKRLVRRYEQLRREHEAHERAAAPDIIAANQAQLRQWAERARADLVARSSNGPPLQRTASKAATSRSGGAGASGPAGTGTASAAVSGDGRGDEESGDGDVGSGAPAASAEEADSDGSYEGPRGRKPGKRKLSPGGPSDPSKRRAAAAPPGPPRAGSAQQQQLGQQLPEADAGTDLPLALRGGAGISTRDVKIGRYRTHMLPALERIPQFCSWDFLVCNELARDEGRRMYYVDEQGETVPVSDDEDEKVGAWEWLQETLAGRVALHYLPWDGCDGPGHDYALRTLLAEEGEGPGVIAALAEHLTVKTEWLLRHVATLNPAERRRDAEICLFNCRQHGGGHVKPGARQPLAPPPGATDAPCSPGCWRSALRESGGAAAEEGEEAEWTPYDLGLLQQAARLLGPDPCQVCLALYPPRFSCFQVKRRLDALLAAEEDEEAGGGGGGGGGEDAGGRGAGKRGAARRRKKMLNQQGKAARKAVLMRRFRSSEEDGWPAYTPCDCVGPCREGECSCIASANFCEKFCGCSGCPETKCRFEGCKCTTRCRTSRCSCLLANRECDPDLCKGCAPTCDGTAPPGTECCNMNLRLRRRKRVVMSLSATHGWGAFLAEGAARGDYIGEYVGDLLGQEEADRRGRVYDKIDNSYLFNVNQQWVLDARRRGNKLRFANHSTRPNCSARVLQVDGDHRVAIFAAEDIAAGEELFYNYRYDMDNAPDWALAN</sequence>
<dbReference type="CDD" id="cd10519">
    <property type="entry name" value="SET_EZH"/>
    <property type="match status" value="1"/>
</dbReference>
<evidence type="ECO:0000313" key="10">
    <source>
        <dbReference type="EMBL" id="KIZ06004.1"/>
    </source>
</evidence>
<evidence type="ECO:0000256" key="7">
    <source>
        <dbReference type="SAM" id="MobiDB-lite"/>
    </source>
</evidence>
<dbReference type="InterPro" id="IPR001214">
    <property type="entry name" value="SET_dom"/>
</dbReference>
<dbReference type="PANTHER" id="PTHR45747">
    <property type="entry name" value="HISTONE-LYSINE N-METHYLTRANSFERASE E(Z)"/>
    <property type="match status" value="1"/>
</dbReference>
<evidence type="ECO:0000256" key="1">
    <source>
        <dbReference type="ARBA" id="ARBA00022603"/>
    </source>
</evidence>
<dbReference type="InterPro" id="IPR046341">
    <property type="entry name" value="SET_dom_sf"/>
</dbReference>
<dbReference type="AlphaFoldDB" id="A0A0D2LHN6"/>
<keyword evidence="1 10" id="KW-0489">Methyltransferase</keyword>
<feature type="compositionally biased region" description="Gly residues" evidence="7">
    <location>
        <begin position="517"/>
        <end position="532"/>
    </location>
</feature>
<dbReference type="GO" id="GO:0003682">
    <property type="term" value="F:chromatin binding"/>
    <property type="evidence" value="ECO:0007669"/>
    <property type="project" value="TreeGrafter"/>
</dbReference>
<feature type="compositionally biased region" description="Low complexity" evidence="7">
    <location>
        <begin position="158"/>
        <end position="167"/>
    </location>
</feature>
<dbReference type="PANTHER" id="PTHR45747:SF4">
    <property type="entry name" value="HISTONE-LYSINE N-METHYLTRANSFERASE E(Z)"/>
    <property type="match status" value="1"/>
</dbReference>
<evidence type="ECO:0000256" key="3">
    <source>
        <dbReference type="ARBA" id="ARBA00022691"/>
    </source>
</evidence>
<comment type="catalytic activity">
    <reaction evidence="6">
        <text>L-lysyl(27)-[histone H3] + 3 S-adenosyl-L-methionine = N(6),N(6),N(6)-trimethyl-L-lysyl(27)-[histone H3] + 3 S-adenosyl-L-homocysteine + 3 H(+)</text>
        <dbReference type="Rhea" id="RHEA:60292"/>
        <dbReference type="Rhea" id="RHEA-COMP:15535"/>
        <dbReference type="Rhea" id="RHEA-COMP:15548"/>
        <dbReference type="ChEBI" id="CHEBI:15378"/>
        <dbReference type="ChEBI" id="CHEBI:29969"/>
        <dbReference type="ChEBI" id="CHEBI:57856"/>
        <dbReference type="ChEBI" id="CHEBI:59789"/>
        <dbReference type="ChEBI" id="CHEBI:61961"/>
        <dbReference type="EC" id="2.1.1.356"/>
    </reaction>
</comment>
<dbReference type="GO" id="GO:0032259">
    <property type="term" value="P:methylation"/>
    <property type="evidence" value="ECO:0007669"/>
    <property type="project" value="UniProtKB-KW"/>
</dbReference>
<organism evidence="10 11">
    <name type="scientific">Monoraphidium neglectum</name>
    <dbReference type="NCBI Taxonomy" id="145388"/>
    <lineage>
        <taxon>Eukaryota</taxon>
        <taxon>Viridiplantae</taxon>
        <taxon>Chlorophyta</taxon>
        <taxon>core chlorophytes</taxon>
        <taxon>Chlorophyceae</taxon>
        <taxon>CS clade</taxon>
        <taxon>Sphaeropleales</taxon>
        <taxon>Selenastraceae</taxon>
        <taxon>Monoraphidium</taxon>
    </lineage>
</organism>
<dbReference type="EC" id="2.1.1.43" evidence="10"/>
<dbReference type="PROSITE" id="PS51633">
    <property type="entry name" value="CXC"/>
    <property type="match status" value="1"/>
</dbReference>
<feature type="domain" description="SET" evidence="8">
    <location>
        <begin position="668"/>
        <end position="783"/>
    </location>
</feature>
<feature type="compositionally biased region" description="Low complexity" evidence="7">
    <location>
        <begin position="38"/>
        <end position="64"/>
    </location>
</feature>
<keyword evidence="2 10" id="KW-0808">Transferase</keyword>
<feature type="compositionally biased region" description="Gly residues" evidence="7">
    <location>
        <begin position="148"/>
        <end position="157"/>
    </location>
</feature>
<dbReference type="RefSeq" id="XP_013905023.1">
    <property type="nucleotide sequence ID" value="XM_014049569.1"/>
</dbReference>
<feature type="region of interest" description="Disordered" evidence="7">
    <location>
        <begin position="1"/>
        <end position="78"/>
    </location>
</feature>
<evidence type="ECO:0000313" key="11">
    <source>
        <dbReference type="Proteomes" id="UP000054498"/>
    </source>
</evidence>
<dbReference type="STRING" id="145388.A0A0D2LHN6"/>
<evidence type="ECO:0000256" key="5">
    <source>
        <dbReference type="ARBA" id="ARBA00023163"/>
    </source>
</evidence>
<dbReference type="InterPro" id="IPR041355">
    <property type="entry name" value="Pre-SET_CXC"/>
</dbReference>
<feature type="region of interest" description="Disordered" evidence="7">
    <location>
        <begin position="125"/>
        <end position="246"/>
    </location>
</feature>
<dbReference type="SMART" id="SM00317">
    <property type="entry name" value="SET"/>
    <property type="match status" value="1"/>
</dbReference>
<dbReference type="GO" id="GO:0005634">
    <property type="term" value="C:nucleus"/>
    <property type="evidence" value="ECO:0007669"/>
    <property type="project" value="TreeGrafter"/>
</dbReference>
<feature type="compositionally biased region" description="Low complexity" evidence="7">
    <location>
        <begin position="233"/>
        <end position="246"/>
    </location>
</feature>
<feature type="compositionally biased region" description="Low complexity" evidence="7">
    <location>
        <begin position="138"/>
        <end position="147"/>
    </location>
</feature>
<dbReference type="Pfam" id="PF18264">
    <property type="entry name" value="preSET_CXC"/>
    <property type="match status" value="1"/>
</dbReference>
<dbReference type="Pfam" id="PF00856">
    <property type="entry name" value="SET"/>
    <property type="match status" value="1"/>
</dbReference>
<keyword evidence="4" id="KW-0805">Transcription regulation</keyword>
<keyword evidence="3" id="KW-0949">S-adenosyl-L-methionine</keyword>
<dbReference type="Proteomes" id="UP000054498">
    <property type="component" value="Unassembled WGS sequence"/>
</dbReference>
<proteinExistence type="predicted"/>
<dbReference type="KEGG" id="mng:MNEG_1960"/>
<dbReference type="OrthoDB" id="6141102at2759"/>
<dbReference type="GeneID" id="25734838"/>
<accession>A0A0D2LHN6</accession>
<dbReference type="InterPro" id="IPR026489">
    <property type="entry name" value="CXC_dom"/>
</dbReference>
<name>A0A0D2LHN6_9CHLO</name>